<organism evidence="1 2">
    <name type="scientific">Botryotinia fuckeliana (strain T4)</name>
    <name type="common">Noble rot fungus</name>
    <name type="synonym">Botrytis cinerea</name>
    <dbReference type="NCBI Taxonomy" id="999810"/>
    <lineage>
        <taxon>Eukaryota</taxon>
        <taxon>Fungi</taxon>
        <taxon>Dikarya</taxon>
        <taxon>Ascomycota</taxon>
        <taxon>Pezizomycotina</taxon>
        <taxon>Leotiomycetes</taxon>
        <taxon>Helotiales</taxon>
        <taxon>Sclerotiniaceae</taxon>
        <taxon>Botrytis</taxon>
    </lineage>
</organism>
<dbReference type="Proteomes" id="UP000008177">
    <property type="component" value="Unplaced contigs"/>
</dbReference>
<dbReference type="AlphaFoldDB" id="G2XRN3"/>
<name>G2XRN3_BOTF4</name>
<reference evidence="2" key="1">
    <citation type="journal article" date="2011" name="PLoS Genet.">
        <title>Genomic analysis of the necrotrophic fungal pathogens Sclerotinia sclerotiorum and Botrytis cinerea.</title>
        <authorList>
            <person name="Amselem J."/>
            <person name="Cuomo C.A."/>
            <person name="van Kan J.A."/>
            <person name="Viaud M."/>
            <person name="Benito E.P."/>
            <person name="Couloux A."/>
            <person name="Coutinho P.M."/>
            <person name="de Vries R.P."/>
            <person name="Dyer P.S."/>
            <person name="Fillinger S."/>
            <person name="Fournier E."/>
            <person name="Gout L."/>
            <person name="Hahn M."/>
            <person name="Kohn L."/>
            <person name="Lapalu N."/>
            <person name="Plummer K.M."/>
            <person name="Pradier J.M."/>
            <person name="Quevillon E."/>
            <person name="Sharon A."/>
            <person name="Simon A."/>
            <person name="ten Have A."/>
            <person name="Tudzynski B."/>
            <person name="Tudzynski P."/>
            <person name="Wincker P."/>
            <person name="Andrew M."/>
            <person name="Anthouard V."/>
            <person name="Beever R.E."/>
            <person name="Beffa R."/>
            <person name="Benoit I."/>
            <person name="Bouzid O."/>
            <person name="Brault B."/>
            <person name="Chen Z."/>
            <person name="Choquer M."/>
            <person name="Collemare J."/>
            <person name="Cotton P."/>
            <person name="Danchin E.G."/>
            <person name="Da Silva C."/>
            <person name="Gautier A."/>
            <person name="Giraud C."/>
            <person name="Giraud T."/>
            <person name="Gonzalez C."/>
            <person name="Grossetete S."/>
            <person name="Guldener U."/>
            <person name="Henrissat B."/>
            <person name="Howlett B.J."/>
            <person name="Kodira C."/>
            <person name="Kretschmer M."/>
            <person name="Lappartient A."/>
            <person name="Leroch M."/>
            <person name="Levis C."/>
            <person name="Mauceli E."/>
            <person name="Neuveglise C."/>
            <person name="Oeser B."/>
            <person name="Pearson M."/>
            <person name="Poulain J."/>
            <person name="Poussereau N."/>
            <person name="Quesneville H."/>
            <person name="Rascle C."/>
            <person name="Schumacher J."/>
            <person name="Segurens B."/>
            <person name="Sexton A."/>
            <person name="Silva E."/>
            <person name="Sirven C."/>
            <person name="Soanes D.M."/>
            <person name="Talbot N.J."/>
            <person name="Templeton M."/>
            <person name="Yandava C."/>
            <person name="Yarden O."/>
            <person name="Zeng Q."/>
            <person name="Rollins J.A."/>
            <person name="Lebrun M.H."/>
            <person name="Dickman M."/>
        </authorList>
    </citation>
    <scope>NUCLEOTIDE SEQUENCE [LARGE SCALE GENOMIC DNA]</scope>
    <source>
        <strain evidence="2">T4</strain>
    </source>
</reference>
<protein>
    <submittedName>
        <fullName evidence="1">Uncharacterized protein</fullName>
    </submittedName>
</protein>
<dbReference type="EMBL" id="FQ790257">
    <property type="protein sequence ID" value="CCD33695.1"/>
    <property type="molecule type" value="Genomic_DNA"/>
</dbReference>
<accession>G2XRN3</accession>
<gene>
    <name evidence="1" type="ORF">BofuT4_uP066540.1</name>
</gene>
<dbReference type="InParanoid" id="G2XRN3"/>
<evidence type="ECO:0000313" key="2">
    <source>
        <dbReference type="Proteomes" id="UP000008177"/>
    </source>
</evidence>
<dbReference type="HOGENOM" id="CLU_2830890_0_0_1"/>
<sequence>MHRVFCIEFLSPVIHDTHLGNLPWPRPLEGSLNLLRRPVYFQSLLLLLFFQHQNLSMMHPSRGDSI</sequence>
<proteinExistence type="predicted"/>
<evidence type="ECO:0000313" key="1">
    <source>
        <dbReference type="EMBL" id="CCD33695.1"/>
    </source>
</evidence>